<evidence type="ECO:0000313" key="1">
    <source>
        <dbReference type="EMBL" id="ELS58845.1"/>
    </source>
</evidence>
<reference evidence="1 2" key="1">
    <citation type="journal article" date="2013" name="Genome Announc.">
        <title>Draft Genome Sequence of Streptomyces viridochromogenes Strain Tu57, Producer of Avilamycin.</title>
        <authorList>
            <person name="Gruning B.A."/>
            <person name="Erxleben A."/>
            <person name="Hahnlein A."/>
            <person name="Gunther S."/>
        </authorList>
    </citation>
    <scope>NUCLEOTIDE SEQUENCE [LARGE SCALE GENOMIC DNA]</scope>
    <source>
        <strain evidence="1 2">Tue57</strain>
    </source>
</reference>
<evidence type="ECO:0000313" key="2">
    <source>
        <dbReference type="Proteomes" id="UP000011205"/>
    </source>
</evidence>
<gene>
    <name evidence="1" type="ORF">STVIR_0177</name>
</gene>
<sequence>MLRPKEVLLRLVVGPGMKIPRPYTDADRVVFKRLPDSQKSPAARQ</sequence>
<organism evidence="1 2">
    <name type="scientific">Streptomyces viridochromogenes Tue57</name>
    <dbReference type="NCBI Taxonomy" id="1160705"/>
    <lineage>
        <taxon>Bacteria</taxon>
        <taxon>Bacillati</taxon>
        <taxon>Actinomycetota</taxon>
        <taxon>Actinomycetes</taxon>
        <taxon>Kitasatosporales</taxon>
        <taxon>Streptomycetaceae</taxon>
        <taxon>Streptomyces</taxon>
    </lineage>
</organism>
<proteinExistence type="predicted"/>
<protein>
    <submittedName>
        <fullName evidence="1">Uncharacterized protein</fullName>
    </submittedName>
</protein>
<dbReference type="Proteomes" id="UP000011205">
    <property type="component" value="Unassembled WGS sequence"/>
</dbReference>
<accession>L8PQR0</accession>
<comment type="caution">
    <text evidence="1">The sequence shown here is derived from an EMBL/GenBank/DDBJ whole genome shotgun (WGS) entry which is preliminary data.</text>
</comment>
<dbReference type="EMBL" id="AMLP01000009">
    <property type="protein sequence ID" value="ELS58845.1"/>
    <property type="molecule type" value="Genomic_DNA"/>
</dbReference>
<name>L8PQR0_STRVR</name>
<dbReference type="AlphaFoldDB" id="L8PQR0"/>